<evidence type="ECO:0000256" key="7">
    <source>
        <dbReference type="ARBA" id="ARBA00023136"/>
    </source>
</evidence>
<dbReference type="Proteomes" id="UP001623660">
    <property type="component" value="Unassembled WGS sequence"/>
</dbReference>
<organism evidence="11 12">
    <name type="scientific">Candidatus Clostridium eludens</name>
    <dbReference type="NCBI Taxonomy" id="3381663"/>
    <lineage>
        <taxon>Bacteria</taxon>
        <taxon>Bacillati</taxon>
        <taxon>Bacillota</taxon>
        <taxon>Clostridia</taxon>
        <taxon>Eubacteriales</taxon>
        <taxon>Clostridiaceae</taxon>
        <taxon>Clostridium</taxon>
    </lineage>
</organism>
<dbReference type="EMBL" id="JBJHZX010000021">
    <property type="protein sequence ID" value="MFL0196719.1"/>
    <property type="molecule type" value="Genomic_DNA"/>
</dbReference>
<evidence type="ECO:0000313" key="12">
    <source>
        <dbReference type="Proteomes" id="UP001623660"/>
    </source>
</evidence>
<evidence type="ECO:0000256" key="6">
    <source>
        <dbReference type="ARBA" id="ARBA00022989"/>
    </source>
</evidence>
<feature type="transmembrane region" description="Helical" evidence="8">
    <location>
        <begin position="12"/>
        <end position="31"/>
    </location>
</feature>
<keyword evidence="12" id="KW-1185">Reference proteome</keyword>
<keyword evidence="5 8" id="KW-0812">Transmembrane</keyword>
<proteinExistence type="predicted"/>
<sequence>MNKKIKFTRETVGVSLILILSAVLNLANLSIEGYGNTFYAAGVKSMMMNFKNFFFASFDPAGFVTIDKPPLGFWIQTISAKIFGFSGWSIILPQALAGVISVAIIYHLVKRSFGISAGLIAALCLAVTPISVAAARNNTIDNLLVLPLLLACWAALIAAEKGKIRYLILSLVLIGIGFNIKMVEAYMVAPAIYITYLLASTMGFRKRIKHLVLGTVVLLIVSLSWAIVADLVPASNRPYIGSSTNNTVMQLIIGHNGLERIGIGGRNGGRIQQRRTLENQSSRMNNTRRLGESNLRNRFNSSTANNPYANNAQRGMGGNSNAGIFRLFNNGNMSDQISWFLLFAIIGFIAAAIKEKLKAPFDSRRKLSLILWGMWLVSEFVYFSFSRNITHTYYLTTMAPSIAALTGIGLSVMWSFYKEHGLKSWILPIALIANGCVEILILSYKYNTSKVCKIIIAVTGILCIVSSIILCIINLIKNKKKTLGENYMLSKVVITVAFIGILIPPTVWSFTPMFYPMNGSSPSAGLELVHNNQQRGSSVSSNSKLIKFLENNKGNEKYFVAVPSATSYGSDLILKTGEPVMALGGFSGSDPILTVEQFKQLVKDGDIRYALINTGNNRGFGGNTSNNAIMNWIRENGKVVPDSKWKDSNTSNSQRGNERFGAYGGFNVEGNSTELYDLKSIVK</sequence>
<evidence type="ECO:0000259" key="9">
    <source>
        <dbReference type="Pfam" id="PF13231"/>
    </source>
</evidence>
<dbReference type="Pfam" id="PF24878">
    <property type="entry name" value="YkcB_C"/>
    <property type="match status" value="1"/>
</dbReference>
<keyword evidence="7 8" id="KW-0472">Membrane</keyword>
<dbReference type="InterPro" id="IPR056785">
    <property type="entry name" value="YkcA/B-like_C"/>
</dbReference>
<feature type="transmembrane region" description="Helical" evidence="8">
    <location>
        <begin position="454"/>
        <end position="476"/>
    </location>
</feature>
<keyword evidence="6 8" id="KW-1133">Transmembrane helix</keyword>
<gene>
    <name evidence="11" type="ORF">ACJDU8_14310</name>
</gene>
<feature type="transmembrane region" description="Helical" evidence="8">
    <location>
        <begin position="82"/>
        <end position="106"/>
    </location>
</feature>
<evidence type="ECO:0000313" key="11">
    <source>
        <dbReference type="EMBL" id="MFL0196719.1"/>
    </source>
</evidence>
<evidence type="ECO:0000256" key="1">
    <source>
        <dbReference type="ARBA" id="ARBA00004651"/>
    </source>
</evidence>
<feature type="transmembrane region" description="Helical" evidence="8">
    <location>
        <begin position="186"/>
        <end position="204"/>
    </location>
</feature>
<feature type="transmembrane region" description="Helical" evidence="8">
    <location>
        <begin position="397"/>
        <end position="417"/>
    </location>
</feature>
<dbReference type="InterPro" id="IPR050297">
    <property type="entry name" value="LipidA_mod_glycosyltrf_83"/>
</dbReference>
<evidence type="ECO:0000259" key="10">
    <source>
        <dbReference type="Pfam" id="PF24878"/>
    </source>
</evidence>
<feature type="transmembrane region" description="Helical" evidence="8">
    <location>
        <begin position="424"/>
        <end position="442"/>
    </location>
</feature>
<name>A0ABW8SNH3_9CLOT</name>
<keyword evidence="4" id="KW-0808">Transferase</keyword>
<comment type="subcellular location">
    <subcellularLocation>
        <location evidence="1">Cell membrane</location>
        <topology evidence="1">Multi-pass membrane protein</topology>
    </subcellularLocation>
</comment>
<evidence type="ECO:0000256" key="5">
    <source>
        <dbReference type="ARBA" id="ARBA00022692"/>
    </source>
</evidence>
<feature type="transmembrane region" description="Helical" evidence="8">
    <location>
        <begin position="488"/>
        <end position="508"/>
    </location>
</feature>
<protein>
    <submittedName>
        <fullName evidence="11">Glycosyltransferase family 39 protein</fullName>
    </submittedName>
</protein>
<feature type="domain" description="Glycosyltransferase RgtA/B/C/D-like" evidence="9">
    <location>
        <begin position="67"/>
        <end position="225"/>
    </location>
</feature>
<evidence type="ECO:0000256" key="4">
    <source>
        <dbReference type="ARBA" id="ARBA00022679"/>
    </source>
</evidence>
<dbReference type="PANTHER" id="PTHR33908">
    <property type="entry name" value="MANNOSYLTRANSFERASE YKCB-RELATED"/>
    <property type="match status" value="1"/>
</dbReference>
<dbReference type="Pfam" id="PF13231">
    <property type="entry name" value="PMT_2"/>
    <property type="match status" value="1"/>
</dbReference>
<keyword evidence="3" id="KW-0328">Glycosyltransferase</keyword>
<reference evidence="11 12" key="1">
    <citation type="submission" date="2024-11" db="EMBL/GenBank/DDBJ databases">
        <authorList>
            <person name="Heng Y.C."/>
            <person name="Lim A.C.H."/>
            <person name="Lee J.K.Y."/>
            <person name="Kittelmann S."/>
        </authorList>
    </citation>
    <scope>NUCLEOTIDE SEQUENCE [LARGE SCALE GENOMIC DNA]</scope>
    <source>
        <strain evidence="11 12">WILCCON 0269</strain>
    </source>
</reference>
<feature type="transmembrane region" description="Helical" evidence="8">
    <location>
        <begin position="164"/>
        <end position="180"/>
    </location>
</feature>
<feature type="transmembrane region" description="Helical" evidence="8">
    <location>
        <begin position="367"/>
        <end position="385"/>
    </location>
</feature>
<keyword evidence="2" id="KW-1003">Cell membrane</keyword>
<dbReference type="InterPro" id="IPR038731">
    <property type="entry name" value="RgtA/B/C-like"/>
</dbReference>
<feature type="transmembrane region" description="Helical" evidence="8">
    <location>
        <begin position="113"/>
        <end position="134"/>
    </location>
</feature>
<accession>A0ABW8SNH3</accession>
<dbReference type="PANTHER" id="PTHR33908:SF3">
    <property type="entry name" value="UNDECAPRENYL PHOSPHATE-ALPHA-4-AMINO-4-DEOXY-L-ARABINOSE ARABINOSYL TRANSFERASE"/>
    <property type="match status" value="1"/>
</dbReference>
<evidence type="ECO:0000256" key="2">
    <source>
        <dbReference type="ARBA" id="ARBA00022475"/>
    </source>
</evidence>
<evidence type="ECO:0000256" key="8">
    <source>
        <dbReference type="SAM" id="Phobius"/>
    </source>
</evidence>
<dbReference type="RefSeq" id="WP_406792827.1">
    <property type="nucleotide sequence ID" value="NZ_JBJHZX010000021.1"/>
</dbReference>
<feature type="transmembrane region" description="Helical" evidence="8">
    <location>
        <begin position="211"/>
        <end position="228"/>
    </location>
</feature>
<feature type="domain" description="Putative mannosyltransferase YkcA/B-like C-terminal" evidence="10">
    <location>
        <begin position="545"/>
        <end position="636"/>
    </location>
</feature>
<comment type="caution">
    <text evidence="11">The sequence shown here is derived from an EMBL/GenBank/DDBJ whole genome shotgun (WGS) entry which is preliminary data.</text>
</comment>
<feature type="transmembrane region" description="Helical" evidence="8">
    <location>
        <begin position="140"/>
        <end position="157"/>
    </location>
</feature>
<feature type="transmembrane region" description="Helical" evidence="8">
    <location>
        <begin position="337"/>
        <end position="355"/>
    </location>
</feature>
<evidence type="ECO:0000256" key="3">
    <source>
        <dbReference type="ARBA" id="ARBA00022676"/>
    </source>
</evidence>